<keyword evidence="3" id="KW-1185">Reference proteome</keyword>
<dbReference type="InterPro" id="IPR020843">
    <property type="entry name" value="ER"/>
</dbReference>
<dbReference type="PANTHER" id="PTHR43482:SF1">
    <property type="entry name" value="PROTEIN AST1-RELATED"/>
    <property type="match status" value="1"/>
</dbReference>
<evidence type="ECO:0000259" key="1">
    <source>
        <dbReference type="SMART" id="SM00829"/>
    </source>
</evidence>
<dbReference type="GO" id="GO:0016491">
    <property type="term" value="F:oxidoreductase activity"/>
    <property type="evidence" value="ECO:0007669"/>
    <property type="project" value="InterPro"/>
</dbReference>
<dbReference type="RefSeq" id="WP_090847621.1">
    <property type="nucleotide sequence ID" value="NZ_FMZL01000027.1"/>
</dbReference>
<dbReference type="Pfam" id="PF08240">
    <property type="entry name" value="ADH_N"/>
    <property type="match status" value="1"/>
</dbReference>
<dbReference type="PANTHER" id="PTHR43482">
    <property type="entry name" value="PROTEIN AST1-RELATED"/>
    <property type="match status" value="1"/>
</dbReference>
<dbReference type="Gene3D" id="3.90.180.10">
    <property type="entry name" value="Medium-chain alcohol dehydrogenases, catalytic domain"/>
    <property type="match status" value="1"/>
</dbReference>
<dbReference type="InterPro" id="IPR052585">
    <property type="entry name" value="Lipid_raft_assoc_Zn_ADH"/>
</dbReference>
<evidence type="ECO:0000313" key="3">
    <source>
        <dbReference type="Proteomes" id="UP000198528"/>
    </source>
</evidence>
<name>A0A1G6N070_9ACTN</name>
<dbReference type="EMBL" id="FMZL01000027">
    <property type="protein sequence ID" value="SDC61238.1"/>
    <property type="molecule type" value="Genomic_DNA"/>
</dbReference>
<sequence length="336" mass="36334">MKAAILDRYGKSGATLAVRDVPTPEPAPHEVLVRVHTAAVNPLDNMIIRGEVRLIVPYRTPLVMGNEFSGTVVKAGSAATRFKAGDRVYGRMPLAKIGAFAEYAAVDESALATVPDYLSMEEAACVPLTALTALQAIELMGAQAGQTLFISGGTGSLGAMAIPIAARMGIKVATNGSARNEERVRELGAGTFIDYKAQRYVDVLHDVDCVLDTLGERELPDEFRILRRGGHLVSLRGLPNGRFARRAGLSPAKRALFGIAGRKFDRMAARRDQTYDFVFVHEDGAQLARVAELFPAERPLAVSIDGTYEFDQVNDALERVRSGHSQGKTLLRVEQA</sequence>
<evidence type="ECO:0000313" key="2">
    <source>
        <dbReference type="EMBL" id="SDC61238.1"/>
    </source>
</evidence>
<gene>
    <name evidence="2" type="ORF">SAMN04487824_12719</name>
</gene>
<dbReference type="SUPFAM" id="SSF51735">
    <property type="entry name" value="NAD(P)-binding Rossmann-fold domains"/>
    <property type="match status" value="1"/>
</dbReference>
<dbReference type="CDD" id="cd05289">
    <property type="entry name" value="MDR_like_2"/>
    <property type="match status" value="1"/>
</dbReference>
<feature type="domain" description="Enoyl reductase (ER)" evidence="1">
    <location>
        <begin position="13"/>
        <end position="331"/>
    </location>
</feature>
<organism evidence="2 3">
    <name type="scientific">Parafannyhessea umbonata</name>
    <dbReference type="NCBI Taxonomy" id="604330"/>
    <lineage>
        <taxon>Bacteria</taxon>
        <taxon>Bacillati</taxon>
        <taxon>Actinomycetota</taxon>
        <taxon>Coriobacteriia</taxon>
        <taxon>Coriobacteriales</taxon>
        <taxon>Atopobiaceae</taxon>
        <taxon>Parafannyhessea</taxon>
    </lineage>
</organism>
<dbReference type="InterPro" id="IPR013154">
    <property type="entry name" value="ADH-like_N"/>
</dbReference>
<dbReference type="SUPFAM" id="SSF50129">
    <property type="entry name" value="GroES-like"/>
    <property type="match status" value="1"/>
</dbReference>
<accession>A0A1G6N070</accession>
<proteinExistence type="predicted"/>
<dbReference type="Gene3D" id="3.40.50.720">
    <property type="entry name" value="NAD(P)-binding Rossmann-like Domain"/>
    <property type="match status" value="1"/>
</dbReference>
<dbReference type="AlphaFoldDB" id="A0A1G6N070"/>
<dbReference type="SMART" id="SM00829">
    <property type="entry name" value="PKS_ER"/>
    <property type="match status" value="1"/>
</dbReference>
<dbReference type="InterPro" id="IPR011032">
    <property type="entry name" value="GroES-like_sf"/>
</dbReference>
<protein>
    <submittedName>
        <fullName evidence="2">NADPH:quinone reductase</fullName>
    </submittedName>
</protein>
<dbReference type="Proteomes" id="UP000198528">
    <property type="component" value="Unassembled WGS sequence"/>
</dbReference>
<dbReference type="Pfam" id="PF13602">
    <property type="entry name" value="ADH_zinc_N_2"/>
    <property type="match status" value="1"/>
</dbReference>
<dbReference type="InterPro" id="IPR036291">
    <property type="entry name" value="NAD(P)-bd_dom_sf"/>
</dbReference>
<reference evidence="3" key="1">
    <citation type="submission" date="2016-10" db="EMBL/GenBank/DDBJ databases">
        <authorList>
            <person name="Varghese N."/>
            <person name="Submissions S."/>
        </authorList>
    </citation>
    <scope>NUCLEOTIDE SEQUENCE [LARGE SCALE GENOMIC DNA]</scope>
    <source>
        <strain evidence="3">DSM 22619</strain>
    </source>
</reference>